<protein>
    <submittedName>
        <fullName evidence="1">Uncharacterized protein</fullName>
    </submittedName>
</protein>
<evidence type="ECO:0000313" key="2">
    <source>
        <dbReference type="Proteomes" id="UP001163152"/>
    </source>
</evidence>
<dbReference type="EMBL" id="CP113797">
    <property type="protein sequence ID" value="WAL58352.1"/>
    <property type="molecule type" value="Genomic_DNA"/>
</dbReference>
<dbReference type="AlphaFoldDB" id="A0A9E9C8E5"/>
<accession>A0A9E9C8E5</accession>
<organism evidence="1 2">
    <name type="scientific">Thermocoleostomius sinensis A174</name>
    <dbReference type="NCBI Taxonomy" id="2016057"/>
    <lineage>
        <taxon>Bacteria</taxon>
        <taxon>Bacillati</taxon>
        <taxon>Cyanobacteriota</taxon>
        <taxon>Cyanophyceae</taxon>
        <taxon>Oculatellales</taxon>
        <taxon>Oculatellaceae</taxon>
        <taxon>Thermocoleostomius</taxon>
    </lineage>
</organism>
<sequence>MPQFMSFDSDESSFVLPSARHRESVKLILIGKPEPVTIVIASLQVKGFTDAGNWSRPLQPPETTEALARSVGEVMRVYKHYVSL</sequence>
<proteinExistence type="predicted"/>
<dbReference type="RefSeq" id="WP_268607767.1">
    <property type="nucleotide sequence ID" value="NZ_CP113797.1"/>
</dbReference>
<keyword evidence="2" id="KW-1185">Reference proteome</keyword>
<name>A0A9E9C8E5_9CYAN</name>
<dbReference type="Proteomes" id="UP001163152">
    <property type="component" value="Chromosome"/>
</dbReference>
<dbReference type="KEGG" id="tsin:OXH18_14275"/>
<gene>
    <name evidence="1" type="ORF">OXH18_14275</name>
</gene>
<evidence type="ECO:0000313" key="1">
    <source>
        <dbReference type="EMBL" id="WAL58352.1"/>
    </source>
</evidence>
<reference evidence="1" key="1">
    <citation type="submission" date="2022-12" db="EMBL/GenBank/DDBJ databases">
        <title>Polyphasic identification of a Novel Hot-Spring Cyanobacterium Ocullathermofonsia sinensis gen nov. sp. nov. and Genomic Insights on its Adaptations to the Thermal Habitat.</title>
        <authorList>
            <person name="Daroch M."/>
            <person name="Tang J."/>
            <person name="Jiang Y."/>
        </authorList>
    </citation>
    <scope>NUCLEOTIDE SEQUENCE</scope>
    <source>
        <strain evidence="1">PKUAC-SCTA174</strain>
    </source>
</reference>